<comment type="caution">
    <text evidence="1">The sequence shown here is derived from an EMBL/GenBank/DDBJ whole genome shotgun (WGS) entry which is preliminary data.</text>
</comment>
<evidence type="ECO:0000313" key="1">
    <source>
        <dbReference type="EMBL" id="MCI68254.1"/>
    </source>
</evidence>
<evidence type="ECO:0000313" key="2">
    <source>
        <dbReference type="Proteomes" id="UP000265520"/>
    </source>
</evidence>
<dbReference type="Proteomes" id="UP000265520">
    <property type="component" value="Unassembled WGS sequence"/>
</dbReference>
<feature type="non-terminal residue" evidence="1">
    <location>
        <position position="1"/>
    </location>
</feature>
<organism evidence="1 2">
    <name type="scientific">Trifolium medium</name>
    <dbReference type="NCBI Taxonomy" id="97028"/>
    <lineage>
        <taxon>Eukaryota</taxon>
        <taxon>Viridiplantae</taxon>
        <taxon>Streptophyta</taxon>
        <taxon>Embryophyta</taxon>
        <taxon>Tracheophyta</taxon>
        <taxon>Spermatophyta</taxon>
        <taxon>Magnoliopsida</taxon>
        <taxon>eudicotyledons</taxon>
        <taxon>Gunneridae</taxon>
        <taxon>Pentapetalae</taxon>
        <taxon>rosids</taxon>
        <taxon>fabids</taxon>
        <taxon>Fabales</taxon>
        <taxon>Fabaceae</taxon>
        <taxon>Papilionoideae</taxon>
        <taxon>50 kb inversion clade</taxon>
        <taxon>NPAAA clade</taxon>
        <taxon>Hologalegina</taxon>
        <taxon>IRL clade</taxon>
        <taxon>Trifolieae</taxon>
        <taxon>Trifolium</taxon>
    </lineage>
</organism>
<dbReference type="EMBL" id="LXQA010733302">
    <property type="protein sequence ID" value="MCI68254.1"/>
    <property type="molecule type" value="Genomic_DNA"/>
</dbReference>
<accession>A0A392U644</accession>
<keyword evidence="2" id="KW-1185">Reference proteome</keyword>
<dbReference type="AlphaFoldDB" id="A0A392U644"/>
<proteinExistence type="predicted"/>
<reference evidence="1 2" key="1">
    <citation type="journal article" date="2018" name="Front. Plant Sci.">
        <title>Red Clover (Trifolium pratense) and Zigzag Clover (T. medium) - A Picture of Genomic Similarities and Differences.</title>
        <authorList>
            <person name="Dluhosova J."/>
            <person name="Istvanek J."/>
            <person name="Nedelnik J."/>
            <person name="Repkova J."/>
        </authorList>
    </citation>
    <scope>NUCLEOTIDE SEQUENCE [LARGE SCALE GENOMIC DNA]</scope>
    <source>
        <strain evidence="2">cv. 10/8</strain>
        <tissue evidence="1">Leaf</tissue>
    </source>
</reference>
<name>A0A392U644_9FABA</name>
<protein>
    <submittedName>
        <fullName evidence="1">Uncharacterized protein</fullName>
    </submittedName>
</protein>
<sequence length="41" mass="4551">FQLEQTVTSRLNAVEVRLEVLEDAMAEIPRGSNSESTDVES</sequence>